<feature type="region of interest" description="Disordered" evidence="1">
    <location>
        <begin position="1"/>
        <end position="76"/>
    </location>
</feature>
<dbReference type="Proteomes" id="UP001178461">
    <property type="component" value="Chromosome 1"/>
</dbReference>
<organism evidence="2 3">
    <name type="scientific">Podarcis lilfordi</name>
    <name type="common">Lilford's wall lizard</name>
    <dbReference type="NCBI Taxonomy" id="74358"/>
    <lineage>
        <taxon>Eukaryota</taxon>
        <taxon>Metazoa</taxon>
        <taxon>Chordata</taxon>
        <taxon>Craniata</taxon>
        <taxon>Vertebrata</taxon>
        <taxon>Euteleostomi</taxon>
        <taxon>Lepidosauria</taxon>
        <taxon>Squamata</taxon>
        <taxon>Bifurcata</taxon>
        <taxon>Unidentata</taxon>
        <taxon>Episquamata</taxon>
        <taxon>Laterata</taxon>
        <taxon>Lacertibaenia</taxon>
        <taxon>Lacertidae</taxon>
        <taxon>Podarcis</taxon>
    </lineage>
</organism>
<reference evidence="2" key="1">
    <citation type="submission" date="2022-12" db="EMBL/GenBank/DDBJ databases">
        <authorList>
            <person name="Alioto T."/>
            <person name="Alioto T."/>
            <person name="Gomez Garrido J."/>
        </authorList>
    </citation>
    <scope>NUCLEOTIDE SEQUENCE</scope>
</reference>
<dbReference type="AlphaFoldDB" id="A0AA35NVH8"/>
<feature type="compositionally biased region" description="Pro residues" evidence="1">
    <location>
        <begin position="19"/>
        <end position="43"/>
    </location>
</feature>
<evidence type="ECO:0000256" key="1">
    <source>
        <dbReference type="SAM" id="MobiDB-lite"/>
    </source>
</evidence>
<gene>
    <name evidence="2" type="ORF">PODLI_1B015704</name>
</gene>
<protein>
    <submittedName>
        <fullName evidence="2">Uncharacterized protein</fullName>
    </submittedName>
</protein>
<accession>A0AA35NVH8</accession>
<keyword evidence="3" id="KW-1185">Reference proteome</keyword>
<name>A0AA35NVH8_9SAUR</name>
<feature type="compositionally biased region" description="Low complexity" evidence="1">
    <location>
        <begin position="1"/>
        <end position="18"/>
    </location>
</feature>
<evidence type="ECO:0000313" key="3">
    <source>
        <dbReference type="Proteomes" id="UP001178461"/>
    </source>
</evidence>
<dbReference type="EMBL" id="OX395126">
    <property type="protein sequence ID" value="CAI5763060.1"/>
    <property type="molecule type" value="Genomic_DNA"/>
</dbReference>
<feature type="compositionally biased region" description="Low complexity" evidence="1">
    <location>
        <begin position="67"/>
        <end position="76"/>
    </location>
</feature>
<evidence type="ECO:0000313" key="2">
    <source>
        <dbReference type="EMBL" id="CAI5763060.1"/>
    </source>
</evidence>
<sequence length="123" mass="13180">MPGARLPSSPAATEEAPALPSPHPALPQPLTPLPPSPPPPPPGRSRSRLHPGARQPPRTPPPQFSNAASARARAASARRAAHCVSSGGLWLHSIYDNKLQMILYQENIISNFCRKCESLGMDR</sequence>
<proteinExistence type="predicted"/>